<dbReference type="Proteomes" id="UP000298030">
    <property type="component" value="Unassembled WGS sequence"/>
</dbReference>
<evidence type="ECO:0000313" key="2">
    <source>
        <dbReference type="EMBL" id="TEB29095.1"/>
    </source>
</evidence>
<sequence length="151" mass="16803">MMKQGSFAVAVVDRQVVIVQAARTHTKRERFLDVLPYTPFGGSRIFLSLSGTNVVRVPTSSILSPLSSSSRSSSGYIDSDTESDYDSDSHYSNLKTRMDVAIGEGTIELPESAFQEYVRLSEQHYNRPRSASRSAKLWTSLVRGRANSVRH</sequence>
<reference evidence="2 3" key="1">
    <citation type="journal article" date="2019" name="Nat. Ecol. Evol.">
        <title>Megaphylogeny resolves global patterns of mushroom evolution.</title>
        <authorList>
            <person name="Varga T."/>
            <person name="Krizsan K."/>
            <person name="Foldi C."/>
            <person name="Dima B."/>
            <person name="Sanchez-Garcia M."/>
            <person name="Sanchez-Ramirez S."/>
            <person name="Szollosi G.J."/>
            <person name="Szarkandi J.G."/>
            <person name="Papp V."/>
            <person name="Albert L."/>
            <person name="Andreopoulos W."/>
            <person name="Angelini C."/>
            <person name="Antonin V."/>
            <person name="Barry K.W."/>
            <person name="Bougher N.L."/>
            <person name="Buchanan P."/>
            <person name="Buyck B."/>
            <person name="Bense V."/>
            <person name="Catcheside P."/>
            <person name="Chovatia M."/>
            <person name="Cooper J."/>
            <person name="Damon W."/>
            <person name="Desjardin D."/>
            <person name="Finy P."/>
            <person name="Geml J."/>
            <person name="Haridas S."/>
            <person name="Hughes K."/>
            <person name="Justo A."/>
            <person name="Karasinski D."/>
            <person name="Kautmanova I."/>
            <person name="Kiss B."/>
            <person name="Kocsube S."/>
            <person name="Kotiranta H."/>
            <person name="LaButti K.M."/>
            <person name="Lechner B.E."/>
            <person name="Liimatainen K."/>
            <person name="Lipzen A."/>
            <person name="Lukacs Z."/>
            <person name="Mihaltcheva S."/>
            <person name="Morgado L.N."/>
            <person name="Niskanen T."/>
            <person name="Noordeloos M.E."/>
            <person name="Ohm R.A."/>
            <person name="Ortiz-Santana B."/>
            <person name="Ovrebo C."/>
            <person name="Racz N."/>
            <person name="Riley R."/>
            <person name="Savchenko A."/>
            <person name="Shiryaev A."/>
            <person name="Soop K."/>
            <person name="Spirin V."/>
            <person name="Szebenyi C."/>
            <person name="Tomsovsky M."/>
            <person name="Tulloss R.E."/>
            <person name="Uehling J."/>
            <person name="Grigoriev I.V."/>
            <person name="Vagvolgyi C."/>
            <person name="Papp T."/>
            <person name="Martin F.M."/>
            <person name="Miettinen O."/>
            <person name="Hibbett D.S."/>
            <person name="Nagy L.G."/>
        </authorList>
    </citation>
    <scope>NUCLEOTIDE SEQUENCE [LARGE SCALE GENOMIC DNA]</scope>
    <source>
        <strain evidence="2 3">FP101781</strain>
    </source>
</reference>
<feature type="compositionally biased region" description="Low complexity" evidence="1">
    <location>
        <begin position="63"/>
        <end position="78"/>
    </location>
</feature>
<evidence type="ECO:0000256" key="1">
    <source>
        <dbReference type="SAM" id="MobiDB-lite"/>
    </source>
</evidence>
<dbReference type="OrthoDB" id="3212455at2759"/>
<organism evidence="2 3">
    <name type="scientific">Coprinellus micaceus</name>
    <name type="common">Glistening ink-cap mushroom</name>
    <name type="synonym">Coprinus micaceus</name>
    <dbReference type="NCBI Taxonomy" id="71717"/>
    <lineage>
        <taxon>Eukaryota</taxon>
        <taxon>Fungi</taxon>
        <taxon>Dikarya</taxon>
        <taxon>Basidiomycota</taxon>
        <taxon>Agaricomycotina</taxon>
        <taxon>Agaricomycetes</taxon>
        <taxon>Agaricomycetidae</taxon>
        <taxon>Agaricales</taxon>
        <taxon>Agaricineae</taxon>
        <taxon>Psathyrellaceae</taxon>
        <taxon>Coprinellus</taxon>
    </lineage>
</organism>
<accession>A0A4Y7T4P1</accession>
<keyword evidence="3" id="KW-1185">Reference proteome</keyword>
<proteinExistence type="predicted"/>
<dbReference type="AlphaFoldDB" id="A0A4Y7T4P1"/>
<comment type="caution">
    <text evidence="2">The sequence shown here is derived from an EMBL/GenBank/DDBJ whole genome shotgun (WGS) entry which is preliminary data.</text>
</comment>
<gene>
    <name evidence="2" type="ORF">FA13DRAFT_689520</name>
</gene>
<evidence type="ECO:0000313" key="3">
    <source>
        <dbReference type="Proteomes" id="UP000298030"/>
    </source>
</evidence>
<feature type="region of interest" description="Disordered" evidence="1">
    <location>
        <begin position="63"/>
        <end position="91"/>
    </location>
</feature>
<name>A0A4Y7T4P1_COPMI</name>
<dbReference type="EMBL" id="QPFP01000029">
    <property type="protein sequence ID" value="TEB29095.1"/>
    <property type="molecule type" value="Genomic_DNA"/>
</dbReference>
<protein>
    <submittedName>
        <fullName evidence="2">Uncharacterized protein</fullName>
    </submittedName>
</protein>